<keyword evidence="3" id="KW-1185">Reference proteome</keyword>
<evidence type="ECO:0000313" key="3">
    <source>
        <dbReference type="Proteomes" id="UP000595332"/>
    </source>
</evidence>
<evidence type="ECO:0000259" key="1">
    <source>
        <dbReference type="Pfam" id="PF13579"/>
    </source>
</evidence>
<organism evidence="2 3">
    <name type="scientific">Neptunomonas japonica JAMM 1380</name>
    <dbReference type="NCBI Taxonomy" id="1441457"/>
    <lineage>
        <taxon>Bacteria</taxon>
        <taxon>Pseudomonadati</taxon>
        <taxon>Pseudomonadota</taxon>
        <taxon>Gammaproteobacteria</taxon>
        <taxon>Oceanospirillales</taxon>
        <taxon>Oceanospirillaceae</taxon>
        <taxon>Neptunomonas</taxon>
    </lineage>
</organism>
<dbReference type="InterPro" id="IPR028098">
    <property type="entry name" value="Glyco_trans_4-like_N"/>
</dbReference>
<dbReference type="RefSeq" id="WP_201349437.1">
    <property type="nucleotide sequence ID" value="NZ_AP014546.1"/>
</dbReference>
<dbReference type="KEGG" id="njp:NEJAP_0815"/>
<dbReference type="GO" id="GO:0016757">
    <property type="term" value="F:glycosyltransferase activity"/>
    <property type="evidence" value="ECO:0007669"/>
    <property type="project" value="UniProtKB-ARBA"/>
</dbReference>
<gene>
    <name evidence="2" type="ORF">NEJAP_0815</name>
</gene>
<reference evidence="2 3" key="1">
    <citation type="journal article" date="2008" name="Int. J. Syst. Evol. Microbiol.">
        <title>Neptunomonas japonica sp. nov., an Osedax japonicus symbiont-like bacterium isolated from sediment adjacent to sperm whale carcasses off Kagoshima, Japan.</title>
        <authorList>
            <person name="Miyazaki M."/>
            <person name="Nogi Y."/>
            <person name="Fujiwara Y."/>
            <person name="Kawato M."/>
            <person name="Kubokawa K."/>
            <person name="Horikoshi K."/>
        </authorList>
    </citation>
    <scope>NUCLEOTIDE SEQUENCE [LARGE SCALE GENOMIC DNA]</scope>
    <source>
        <strain evidence="2 3">JAMM 1380</strain>
    </source>
</reference>
<dbReference type="Proteomes" id="UP000595332">
    <property type="component" value="Chromosome"/>
</dbReference>
<dbReference type="AlphaFoldDB" id="A0A7R6SVJ5"/>
<feature type="domain" description="Glycosyltransferase subfamily 4-like N-terminal" evidence="1">
    <location>
        <begin position="32"/>
        <end position="214"/>
    </location>
</feature>
<evidence type="ECO:0000313" key="2">
    <source>
        <dbReference type="EMBL" id="BBB28772.1"/>
    </source>
</evidence>
<dbReference type="Gene3D" id="3.40.50.2000">
    <property type="entry name" value="Glycogen Phosphorylase B"/>
    <property type="match status" value="2"/>
</dbReference>
<proteinExistence type="predicted"/>
<sequence length="428" mass="47903">MDSELDSHALNKVLLIAFHYPPVNVSSGIQRTLAFSRYLPDSGWQPIVLSAHPRAYPFVSDQQLRDIPQGMLVKRAFALDSARHFSIKGRYLDILALPDRWVSWLLGGVISGLKLVRSQKPAVIWSTYPIATAHLIGLVLQRLTGLPWVADFRDAMLDDVYPAPGARRRCHAWLERKVVEACSAAVFTTPGAVELYRQRYPYISDSKWHLIPNGFNEDIFEEVEIESKKNLESSEQKPFLLLHSGVLYPSERDPQPFFDAISELKNEGKISSKRLCVVLRATGHDELYQPVLDRLDINDVVTLAGGISYREALSEMLSADGLLIFQASNCNHQIPAKIYEYFRAQRPIFALTDNQGDTAKALLEAGQGSIVALDNKDAIKAGLDDFLQKVRAGEEVGVTKEAAQRYSRRAFSADLGEVLYKVSCSNKE</sequence>
<accession>A0A7R6SVJ5</accession>
<name>A0A7R6SVJ5_9GAMM</name>
<dbReference type="SUPFAM" id="SSF53756">
    <property type="entry name" value="UDP-Glycosyltransferase/glycogen phosphorylase"/>
    <property type="match status" value="1"/>
</dbReference>
<protein>
    <recommendedName>
        <fullName evidence="1">Glycosyltransferase subfamily 4-like N-terminal domain-containing protein</fullName>
    </recommendedName>
</protein>
<dbReference type="Pfam" id="PF13579">
    <property type="entry name" value="Glyco_trans_4_4"/>
    <property type="match status" value="1"/>
</dbReference>
<dbReference type="EMBL" id="AP014546">
    <property type="protein sequence ID" value="BBB28772.1"/>
    <property type="molecule type" value="Genomic_DNA"/>
</dbReference>